<dbReference type="Gene3D" id="3.40.50.300">
    <property type="entry name" value="P-loop containing nucleotide triphosphate hydrolases"/>
    <property type="match status" value="1"/>
</dbReference>
<dbReference type="InterPro" id="IPR054289">
    <property type="entry name" value="DUF7025"/>
</dbReference>
<dbReference type="PANTHER" id="PTHR46411">
    <property type="entry name" value="FAMILY ATPASE, PUTATIVE-RELATED"/>
    <property type="match status" value="1"/>
</dbReference>
<dbReference type="Pfam" id="PF00004">
    <property type="entry name" value="AAA"/>
    <property type="match status" value="1"/>
</dbReference>
<dbReference type="InterPro" id="IPR003593">
    <property type="entry name" value="AAA+_ATPase"/>
</dbReference>
<dbReference type="EMBL" id="ML977574">
    <property type="protein sequence ID" value="KAF2003041.1"/>
    <property type="molecule type" value="Genomic_DNA"/>
</dbReference>
<dbReference type="AlphaFoldDB" id="A0A6A5WS80"/>
<dbReference type="SMART" id="SM00382">
    <property type="entry name" value="AAA"/>
    <property type="match status" value="1"/>
</dbReference>
<accession>A0A6A5WS80</accession>
<dbReference type="OrthoDB" id="10042665at2759"/>
<evidence type="ECO:0000313" key="2">
    <source>
        <dbReference type="EMBL" id="KAF2003041.1"/>
    </source>
</evidence>
<organism evidence="2 3">
    <name type="scientific">Amniculicola lignicola CBS 123094</name>
    <dbReference type="NCBI Taxonomy" id="1392246"/>
    <lineage>
        <taxon>Eukaryota</taxon>
        <taxon>Fungi</taxon>
        <taxon>Dikarya</taxon>
        <taxon>Ascomycota</taxon>
        <taxon>Pezizomycotina</taxon>
        <taxon>Dothideomycetes</taxon>
        <taxon>Pleosporomycetidae</taxon>
        <taxon>Pleosporales</taxon>
        <taxon>Amniculicolaceae</taxon>
        <taxon>Amniculicola</taxon>
    </lineage>
</organism>
<reference evidence="2" key="1">
    <citation type="journal article" date="2020" name="Stud. Mycol.">
        <title>101 Dothideomycetes genomes: a test case for predicting lifestyles and emergence of pathogens.</title>
        <authorList>
            <person name="Haridas S."/>
            <person name="Albert R."/>
            <person name="Binder M."/>
            <person name="Bloem J."/>
            <person name="Labutti K."/>
            <person name="Salamov A."/>
            <person name="Andreopoulos B."/>
            <person name="Baker S."/>
            <person name="Barry K."/>
            <person name="Bills G."/>
            <person name="Bluhm B."/>
            <person name="Cannon C."/>
            <person name="Castanera R."/>
            <person name="Culley D."/>
            <person name="Daum C."/>
            <person name="Ezra D."/>
            <person name="Gonzalez J."/>
            <person name="Henrissat B."/>
            <person name="Kuo A."/>
            <person name="Liang C."/>
            <person name="Lipzen A."/>
            <person name="Lutzoni F."/>
            <person name="Magnuson J."/>
            <person name="Mondo S."/>
            <person name="Nolan M."/>
            <person name="Ohm R."/>
            <person name="Pangilinan J."/>
            <person name="Park H.-J."/>
            <person name="Ramirez L."/>
            <person name="Alfaro M."/>
            <person name="Sun H."/>
            <person name="Tritt A."/>
            <person name="Yoshinaga Y."/>
            <person name="Zwiers L.-H."/>
            <person name="Turgeon B."/>
            <person name="Goodwin S."/>
            <person name="Spatafora J."/>
            <person name="Crous P."/>
            <person name="Grigoriev I."/>
        </authorList>
    </citation>
    <scope>NUCLEOTIDE SEQUENCE</scope>
    <source>
        <strain evidence="2">CBS 123094</strain>
    </source>
</reference>
<evidence type="ECO:0000259" key="1">
    <source>
        <dbReference type="SMART" id="SM00382"/>
    </source>
</evidence>
<dbReference type="Pfam" id="PF22942">
    <property type="entry name" value="DUF7025"/>
    <property type="match status" value="1"/>
</dbReference>
<dbReference type="InterPro" id="IPR003959">
    <property type="entry name" value="ATPase_AAA_core"/>
</dbReference>
<proteinExistence type="predicted"/>
<dbReference type="InterPro" id="IPR027417">
    <property type="entry name" value="P-loop_NTPase"/>
</dbReference>
<keyword evidence="3" id="KW-1185">Reference proteome</keyword>
<dbReference type="SUPFAM" id="SSF52540">
    <property type="entry name" value="P-loop containing nucleoside triphosphate hydrolases"/>
    <property type="match status" value="1"/>
</dbReference>
<protein>
    <submittedName>
        <fullName evidence="2">P-loop containing nucleoside triphosphate hydrolase protein</fullName>
    </submittedName>
</protein>
<name>A0A6A5WS80_9PLEO</name>
<dbReference type="Proteomes" id="UP000799779">
    <property type="component" value="Unassembled WGS sequence"/>
</dbReference>
<dbReference type="GO" id="GO:0005524">
    <property type="term" value="F:ATP binding"/>
    <property type="evidence" value="ECO:0007669"/>
    <property type="project" value="InterPro"/>
</dbReference>
<dbReference type="GO" id="GO:0016887">
    <property type="term" value="F:ATP hydrolysis activity"/>
    <property type="evidence" value="ECO:0007669"/>
    <property type="project" value="InterPro"/>
</dbReference>
<feature type="domain" description="AAA+ ATPase" evidence="1">
    <location>
        <begin position="417"/>
        <end position="549"/>
    </location>
</feature>
<keyword evidence="2" id="KW-0378">Hydrolase</keyword>
<dbReference type="PANTHER" id="PTHR46411:SF3">
    <property type="entry name" value="AAA+ ATPASE DOMAIN-CONTAINING PROTEIN"/>
    <property type="match status" value="1"/>
</dbReference>
<evidence type="ECO:0000313" key="3">
    <source>
        <dbReference type="Proteomes" id="UP000799779"/>
    </source>
</evidence>
<gene>
    <name evidence="2" type="ORF">P154DRAFT_520395</name>
</gene>
<sequence>MPDKDPVKVEEKDVEDEDVGRTCELRIRQQRYDRSGTQEDVVVESLKLPRGHGFDKAYAVVVNQVFDDKHRLEKEILTINSQHLLDAFAKIISSYPTVASDFSEPFEMTSPFQMLYHYWDDLDKYREEDDLDDVTRMHLNLLFDFMESTMGSEKKKCETQIKKGQIDFTRAWTIYRPGDLQIRHEHGHAWLLRCVKTAYEENTREGKYLEVHSTYTDFDGTSMGMAKMVTKLHQKRFFASEHPAIITDLPVYPRSFVDEDESLEEGLKERGTKFMSLNQTCVRQYDGPAAYMKQPPMDFYDPDMALYDTVWWPYKETGRVVIDRKTFQEDNELSQVGVSASPSDIDRMLCPPFVYGYSLAVKEWCRFYLTKIHEVQWKENSFDALVMQEDQKSLLRALVSSHSFPENPRDQTKQKGKGLVILLHGSPGSGKTLTAECSAEITSRALLNTSLAELNKENRAWYFEYRLIQVLQYATIWKAIVLFDEADVFLEARKDDVADAAERNALVAVFLRHLEYFSGIVFLTTNRVHVFDEAMKSRIHLALGYNPPEIEMRRMLWTKSLTSVSPDGISAELNAAIETFVKVRLNGREIANTINTAQTLARYEKTPLALKHIETVLGVRAEFDSGLRRMAVKSKASTSVGAPLVRRGSLLGAMFEEPEDM</sequence>